<organism evidence="5 6">
    <name type="scientific">Kingdonia uniflora</name>
    <dbReference type="NCBI Taxonomy" id="39325"/>
    <lineage>
        <taxon>Eukaryota</taxon>
        <taxon>Viridiplantae</taxon>
        <taxon>Streptophyta</taxon>
        <taxon>Embryophyta</taxon>
        <taxon>Tracheophyta</taxon>
        <taxon>Spermatophyta</taxon>
        <taxon>Magnoliopsida</taxon>
        <taxon>Ranunculales</taxon>
        <taxon>Circaeasteraceae</taxon>
        <taxon>Kingdonia</taxon>
    </lineage>
</organism>
<evidence type="ECO:0000256" key="4">
    <source>
        <dbReference type="ARBA" id="ARBA00023004"/>
    </source>
</evidence>
<dbReference type="GO" id="GO:0020037">
    <property type="term" value="F:heme binding"/>
    <property type="evidence" value="ECO:0007669"/>
    <property type="project" value="InterPro"/>
</dbReference>
<dbReference type="InterPro" id="IPR036396">
    <property type="entry name" value="Cyt_P450_sf"/>
</dbReference>
<dbReference type="GO" id="GO:0016705">
    <property type="term" value="F:oxidoreductase activity, acting on paired donors, with incorporation or reduction of molecular oxygen"/>
    <property type="evidence" value="ECO:0007669"/>
    <property type="project" value="InterPro"/>
</dbReference>
<protein>
    <recommendedName>
        <fullName evidence="7">Cytochrome P450</fullName>
    </recommendedName>
</protein>
<evidence type="ECO:0008006" key="7">
    <source>
        <dbReference type="Google" id="ProtNLM"/>
    </source>
</evidence>
<dbReference type="Gene3D" id="1.10.630.10">
    <property type="entry name" value="Cytochrome P450"/>
    <property type="match status" value="1"/>
</dbReference>
<keyword evidence="3" id="KW-0560">Oxidoreductase</keyword>
<dbReference type="Proteomes" id="UP000541444">
    <property type="component" value="Unassembled WGS sequence"/>
</dbReference>
<reference evidence="5 6" key="1">
    <citation type="journal article" date="2020" name="IScience">
        <title>Genome Sequencing of the Endangered Kingdonia uniflora (Circaeasteraceae, Ranunculales) Reveals Potential Mechanisms of Evolutionary Specialization.</title>
        <authorList>
            <person name="Sun Y."/>
            <person name="Deng T."/>
            <person name="Zhang A."/>
            <person name="Moore M.J."/>
            <person name="Landis J.B."/>
            <person name="Lin N."/>
            <person name="Zhang H."/>
            <person name="Zhang X."/>
            <person name="Huang J."/>
            <person name="Zhang X."/>
            <person name="Sun H."/>
            <person name="Wang H."/>
        </authorList>
    </citation>
    <scope>NUCLEOTIDE SEQUENCE [LARGE SCALE GENOMIC DNA]</scope>
    <source>
        <strain evidence="5">TB1705</strain>
        <tissue evidence="5">Leaf</tissue>
    </source>
</reference>
<gene>
    <name evidence="5" type="ORF">GIB67_013955</name>
</gene>
<comment type="caution">
    <text evidence="5">The sequence shown here is derived from an EMBL/GenBank/DDBJ whole genome shotgun (WGS) entry which is preliminary data.</text>
</comment>
<comment type="similarity">
    <text evidence="1">Belongs to the cytochrome P450 family.</text>
</comment>
<evidence type="ECO:0000256" key="3">
    <source>
        <dbReference type="ARBA" id="ARBA00023002"/>
    </source>
</evidence>
<dbReference type="GO" id="GO:0004497">
    <property type="term" value="F:monooxygenase activity"/>
    <property type="evidence" value="ECO:0007669"/>
    <property type="project" value="InterPro"/>
</dbReference>
<evidence type="ECO:0000256" key="1">
    <source>
        <dbReference type="ARBA" id="ARBA00010617"/>
    </source>
</evidence>
<dbReference type="PANTHER" id="PTHR24296">
    <property type="entry name" value="CYTOCHROME P450"/>
    <property type="match status" value="1"/>
</dbReference>
<dbReference type="OrthoDB" id="1470350at2759"/>
<keyword evidence="2" id="KW-0479">Metal-binding</keyword>
<proteinExistence type="inferred from homology"/>
<evidence type="ECO:0000313" key="6">
    <source>
        <dbReference type="Proteomes" id="UP000541444"/>
    </source>
</evidence>
<evidence type="ECO:0000256" key="2">
    <source>
        <dbReference type="ARBA" id="ARBA00022723"/>
    </source>
</evidence>
<dbReference type="GO" id="GO:0005506">
    <property type="term" value="F:iron ion binding"/>
    <property type="evidence" value="ECO:0007669"/>
    <property type="project" value="InterPro"/>
</dbReference>
<dbReference type="SUPFAM" id="SSF48264">
    <property type="entry name" value="Cytochrome P450"/>
    <property type="match status" value="1"/>
</dbReference>
<dbReference type="EMBL" id="JACGCM010002358">
    <property type="protein sequence ID" value="KAF6140662.1"/>
    <property type="molecule type" value="Genomic_DNA"/>
</dbReference>
<keyword evidence="6" id="KW-1185">Reference proteome</keyword>
<evidence type="ECO:0000313" key="5">
    <source>
        <dbReference type="EMBL" id="KAF6140662.1"/>
    </source>
</evidence>
<accession>A0A7J7LDP0</accession>
<keyword evidence="4" id="KW-0408">Iron</keyword>
<name>A0A7J7LDP0_9MAGN</name>
<sequence length="177" mass="20150">MGAAKAKRSKNGKVEAVLEYTPIGNKAWYFKNKSQALTHWPFLGTLPSLLWYSKRWPERSTEIYFSIGCGSFILNGPVFSKLRYLVTCHCQNLEYILKTNFSNFPKGPDFGEVFDILGVGILNVDGSSWRLQRRMGHTVLSTSEFRNLVAKESRKMVNDQLVPFLTHVAREGTLIDL</sequence>
<dbReference type="AlphaFoldDB" id="A0A7J7LDP0"/>